<name>A0A0H3FEU2_RAHSY</name>
<reference evidence="2 3" key="2">
    <citation type="journal article" date="2012" name="J. Bacteriol.">
        <title>Complete Genome Sequence of Rahnella sp. Strain Y9602, a Gammaproteobacterium Isolate from Metal- and Radionuclide-Contaminated Soil.</title>
        <authorList>
            <person name="Martinez R.J."/>
            <person name="Bruce D."/>
            <person name="Detter C."/>
            <person name="Goodwin L.A."/>
            <person name="Han J."/>
            <person name="Han C.S."/>
            <person name="Held B."/>
            <person name="Land M.L."/>
            <person name="Mikhailova N."/>
            <person name="Nolan M."/>
            <person name="Pennacchio L."/>
            <person name="Pitluck S."/>
            <person name="Tapia R."/>
            <person name="Woyke T."/>
            <person name="Sobecky P.A."/>
        </authorList>
    </citation>
    <scope>NUCLEOTIDE SEQUENCE [LARGE SCALE GENOMIC DNA]</scope>
    <source>
        <strain evidence="2 3">Y9602</strain>
    </source>
</reference>
<evidence type="ECO:0000259" key="1">
    <source>
        <dbReference type="Pfam" id="PF08845"/>
    </source>
</evidence>
<dbReference type="RefSeq" id="WP_013577499.1">
    <property type="nucleotide sequence ID" value="NC_015061.1"/>
</dbReference>
<dbReference type="GO" id="GO:0003723">
    <property type="term" value="F:RNA binding"/>
    <property type="evidence" value="ECO:0007669"/>
    <property type="project" value="InterPro"/>
</dbReference>
<dbReference type="eggNOG" id="ENOG503323V">
    <property type="taxonomic scope" value="Bacteria"/>
</dbReference>
<dbReference type="EMBL" id="CP002505">
    <property type="protein sequence ID" value="ADW75812.1"/>
    <property type="molecule type" value="Genomic_DNA"/>
</dbReference>
<accession>A0A0H3FEU2</accession>
<dbReference type="HOGENOM" id="CLU_151239_5_1_6"/>
<protein>
    <recommendedName>
        <fullName evidence="1">Toxin SymE-like domain-containing protein</fullName>
    </recommendedName>
</protein>
<proteinExistence type="predicted"/>
<gene>
    <name evidence="2" type="ordered locus">Rahaq_4224</name>
</gene>
<feature type="domain" description="Toxin SymE-like" evidence="1">
    <location>
        <begin position="16"/>
        <end position="76"/>
    </location>
</feature>
<organism evidence="2 3">
    <name type="scientific">Rahnella sp. (strain Y9602)</name>
    <dbReference type="NCBI Taxonomy" id="2703885"/>
    <lineage>
        <taxon>Bacteria</taxon>
        <taxon>Pseudomonadati</taxon>
        <taxon>Pseudomonadota</taxon>
        <taxon>Gammaproteobacteria</taxon>
        <taxon>Enterobacterales</taxon>
        <taxon>Yersiniaceae</taxon>
        <taxon>Rahnella</taxon>
    </lineage>
</organism>
<dbReference type="InterPro" id="IPR014944">
    <property type="entry name" value="Toxin_SymE-like"/>
</dbReference>
<dbReference type="Proteomes" id="UP000007257">
    <property type="component" value="Chromosome"/>
</dbReference>
<reference evidence="3" key="1">
    <citation type="submission" date="2011-01" db="EMBL/GenBank/DDBJ databases">
        <title>Complete sequence of chromosome of Rahnella sp. Y9602.</title>
        <authorList>
            <consortium name="US DOE Joint Genome Institute"/>
            <person name="Lucas S."/>
            <person name="Copeland A."/>
            <person name="Lapidus A."/>
            <person name="Cheng J.-F."/>
            <person name="Goodwin L."/>
            <person name="Pitluck S."/>
            <person name="Lu M."/>
            <person name="Detter J.C."/>
            <person name="Han C."/>
            <person name="Tapia R."/>
            <person name="Land M."/>
            <person name="Hauser L."/>
            <person name="Kyrpides N."/>
            <person name="Ivanova N."/>
            <person name="Ovchinnikova G."/>
            <person name="Pagani I."/>
            <person name="Sobecky P.A."/>
            <person name="Martinez R.J."/>
            <person name="Woyke T."/>
        </authorList>
    </citation>
    <scope>NUCLEOTIDE SEQUENCE [LARGE SCALE GENOMIC DNA]</scope>
    <source>
        <strain evidence="3">Y9602</strain>
    </source>
</reference>
<dbReference type="GO" id="GO:0016070">
    <property type="term" value="P:RNA metabolic process"/>
    <property type="evidence" value="ECO:0007669"/>
    <property type="project" value="InterPro"/>
</dbReference>
<evidence type="ECO:0000313" key="2">
    <source>
        <dbReference type="EMBL" id="ADW75812.1"/>
    </source>
</evidence>
<sequence length="79" mass="8914">MAEHDCIAEVKISKAQRRLKVGYTSVRHEQRATKMTTYYSRTPSLHLKGNWLEEAGFGTDTPVTIAVERGQLVIRPVGE</sequence>
<dbReference type="GO" id="GO:0016788">
    <property type="term" value="F:hydrolase activity, acting on ester bonds"/>
    <property type="evidence" value="ECO:0007669"/>
    <property type="project" value="InterPro"/>
</dbReference>
<evidence type="ECO:0000313" key="3">
    <source>
        <dbReference type="Proteomes" id="UP000007257"/>
    </source>
</evidence>
<dbReference type="Pfam" id="PF08845">
    <property type="entry name" value="SymE_toxin"/>
    <property type="match status" value="1"/>
</dbReference>
<dbReference type="OrthoDB" id="6053337at2"/>
<dbReference type="KEGG" id="rah:Rahaq_4224"/>
<dbReference type="GO" id="GO:0005737">
    <property type="term" value="C:cytoplasm"/>
    <property type="evidence" value="ECO:0007669"/>
    <property type="project" value="InterPro"/>
</dbReference>
<dbReference type="AlphaFoldDB" id="A0A0H3FEU2"/>